<dbReference type="Gene3D" id="3.40.367.20">
    <property type="match status" value="1"/>
</dbReference>
<dbReference type="EC" id="2.7.1.-" evidence="1"/>
<dbReference type="GO" id="GO:0001678">
    <property type="term" value="P:intracellular glucose homeostasis"/>
    <property type="evidence" value="ECO:0007669"/>
    <property type="project" value="InterPro"/>
</dbReference>
<proteinExistence type="inferred from homology"/>
<feature type="domain" description="Hexokinase N-terminal" evidence="2">
    <location>
        <begin position="14"/>
        <end position="63"/>
    </location>
</feature>
<dbReference type="InterPro" id="IPR001312">
    <property type="entry name" value="Hexokinase"/>
</dbReference>
<sequence>MAAAALAMAEQVVAELRVRCETPPSMLREVAVEMAREMGAGLEKDGGSRVKMLLSYVDKLPTGFVLLNLSFLLCLYDDQRMILRPVACLVVLTITGWCKDLVQETVFCRKS</sequence>
<name>A0A1D6MHS9_MAIZE</name>
<dbReference type="SUPFAM" id="SSF53067">
    <property type="entry name" value="Actin-like ATPase domain"/>
    <property type="match status" value="1"/>
</dbReference>
<dbReference type="InterPro" id="IPR043129">
    <property type="entry name" value="ATPase_NBD"/>
</dbReference>
<dbReference type="AlphaFoldDB" id="A0A1D6MHS9"/>
<comment type="similarity">
    <text evidence="1">Belongs to the hexokinase family.</text>
</comment>
<keyword evidence="1" id="KW-0808">Transferase</keyword>
<gene>
    <name evidence="3" type="ORF">ZEAMMB73_Zm00001d039512</name>
</gene>
<dbReference type="PANTHER" id="PTHR19443:SF17">
    <property type="entry name" value="HEXOKINASE-8"/>
    <property type="match status" value="1"/>
</dbReference>
<dbReference type="EMBL" id="CM007649">
    <property type="protein sequence ID" value="ONM28988.1"/>
    <property type="molecule type" value="Genomic_DNA"/>
</dbReference>
<keyword evidence="1" id="KW-0067">ATP-binding</keyword>
<evidence type="ECO:0000259" key="2">
    <source>
        <dbReference type="Pfam" id="PF00349"/>
    </source>
</evidence>
<dbReference type="ExpressionAtlas" id="A0A1D6MHS9">
    <property type="expression patterns" value="baseline and differential"/>
</dbReference>
<dbReference type="Pfam" id="PF00349">
    <property type="entry name" value="Hexokinase_1"/>
    <property type="match status" value="1"/>
</dbReference>
<accession>A0A1D6MHS9</accession>
<dbReference type="GO" id="GO:0004396">
    <property type="term" value="F:hexokinase activity"/>
    <property type="evidence" value="ECO:0007669"/>
    <property type="project" value="UniProtKB-UniRule"/>
</dbReference>
<dbReference type="GO" id="GO:0005524">
    <property type="term" value="F:ATP binding"/>
    <property type="evidence" value="ECO:0007669"/>
    <property type="project" value="UniProtKB-UniRule"/>
</dbReference>
<organism evidence="3">
    <name type="scientific">Zea mays</name>
    <name type="common">Maize</name>
    <dbReference type="NCBI Taxonomy" id="4577"/>
    <lineage>
        <taxon>Eukaryota</taxon>
        <taxon>Viridiplantae</taxon>
        <taxon>Streptophyta</taxon>
        <taxon>Embryophyta</taxon>
        <taxon>Tracheophyta</taxon>
        <taxon>Spermatophyta</taxon>
        <taxon>Magnoliopsida</taxon>
        <taxon>Liliopsida</taxon>
        <taxon>Poales</taxon>
        <taxon>Poaceae</taxon>
        <taxon>PACMAD clade</taxon>
        <taxon>Panicoideae</taxon>
        <taxon>Andropogonodae</taxon>
        <taxon>Andropogoneae</taxon>
        <taxon>Tripsacinae</taxon>
        <taxon>Zea</taxon>
    </lineage>
</organism>
<keyword evidence="1" id="KW-0324">Glycolysis</keyword>
<dbReference type="InterPro" id="IPR022672">
    <property type="entry name" value="Hexokinase_N"/>
</dbReference>
<keyword evidence="1" id="KW-0547">Nucleotide-binding</keyword>
<evidence type="ECO:0000313" key="3">
    <source>
        <dbReference type="EMBL" id="ONM28988.1"/>
    </source>
</evidence>
<dbReference type="PANTHER" id="PTHR19443">
    <property type="entry name" value="HEXOKINASE"/>
    <property type="match status" value="1"/>
</dbReference>
<reference evidence="3" key="1">
    <citation type="submission" date="2015-12" db="EMBL/GenBank/DDBJ databases">
        <title>Update maize B73 reference genome by single molecule sequencing technologies.</title>
        <authorList>
            <consortium name="Maize Genome Sequencing Project"/>
            <person name="Ware D."/>
        </authorList>
    </citation>
    <scope>NUCLEOTIDE SEQUENCE [LARGE SCALE GENOMIC DNA]</scope>
    <source>
        <tissue evidence="3">Seedling</tissue>
    </source>
</reference>
<dbReference type="GO" id="GO:0006096">
    <property type="term" value="P:glycolytic process"/>
    <property type="evidence" value="ECO:0007669"/>
    <property type="project" value="UniProtKB-KW"/>
</dbReference>
<protein>
    <recommendedName>
        <fullName evidence="1">Phosphotransferase</fullName>
        <ecNumber evidence="1">2.7.1.-</ecNumber>
    </recommendedName>
</protein>
<evidence type="ECO:0000256" key="1">
    <source>
        <dbReference type="RuleBase" id="RU362007"/>
    </source>
</evidence>
<dbReference type="GO" id="GO:0005536">
    <property type="term" value="F:D-glucose binding"/>
    <property type="evidence" value="ECO:0007669"/>
    <property type="project" value="InterPro"/>
</dbReference>
<keyword evidence="1 3" id="KW-0418">Kinase</keyword>